<dbReference type="Proteomes" id="UP000054995">
    <property type="component" value="Unassembled WGS sequence"/>
</dbReference>
<dbReference type="OrthoDB" id="5933805at2759"/>
<evidence type="ECO:0000313" key="2">
    <source>
        <dbReference type="Proteomes" id="UP000054995"/>
    </source>
</evidence>
<dbReference type="EMBL" id="JYDT01000013">
    <property type="protein sequence ID" value="KRY91427.1"/>
    <property type="molecule type" value="Genomic_DNA"/>
</dbReference>
<proteinExistence type="predicted"/>
<comment type="caution">
    <text evidence="1">The sequence shown here is derived from an EMBL/GenBank/DDBJ whole genome shotgun (WGS) entry which is preliminary data.</text>
</comment>
<keyword evidence="2" id="KW-1185">Reference proteome</keyword>
<sequence length="89" mass="10090">MFKQKSATQLNNKRRKQHSEFLDIWVNGTVVQSKAAELKHGHVYCNERGEAAVDVNTVITCLNESGFRRMLFDSTMVANTNESVTNSQE</sequence>
<accession>A0A0V1G1N4</accession>
<dbReference type="AlphaFoldDB" id="A0A0V1G1N4"/>
<gene>
    <name evidence="1" type="ORF">T4D_13541</name>
</gene>
<organism evidence="1 2">
    <name type="scientific">Trichinella pseudospiralis</name>
    <name type="common">Parasitic roundworm</name>
    <dbReference type="NCBI Taxonomy" id="6337"/>
    <lineage>
        <taxon>Eukaryota</taxon>
        <taxon>Metazoa</taxon>
        <taxon>Ecdysozoa</taxon>
        <taxon>Nematoda</taxon>
        <taxon>Enoplea</taxon>
        <taxon>Dorylaimia</taxon>
        <taxon>Trichinellida</taxon>
        <taxon>Trichinellidae</taxon>
        <taxon>Trichinella</taxon>
    </lineage>
</organism>
<evidence type="ECO:0000313" key="1">
    <source>
        <dbReference type="EMBL" id="KRY91427.1"/>
    </source>
</evidence>
<reference evidence="1 2" key="1">
    <citation type="submission" date="2015-01" db="EMBL/GenBank/DDBJ databases">
        <title>Evolution of Trichinella species and genotypes.</title>
        <authorList>
            <person name="Korhonen P.K."/>
            <person name="Edoardo P."/>
            <person name="Giuseppe L.R."/>
            <person name="Gasser R.B."/>
        </authorList>
    </citation>
    <scope>NUCLEOTIDE SEQUENCE [LARGE SCALE GENOMIC DNA]</scope>
    <source>
        <strain evidence="1">ISS470</strain>
    </source>
</reference>
<protein>
    <submittedName>
        <fullName evidence="1">Uncharacterized protein</fullName>
    </submittedName>
</protein>
<name>A0A0V1G1N4_TRIPS</name>